<sequence length="40" mass="4435">MKIAKIETVHVAEFANILFVRIHTDSGLIGLGETYYTPDA</sequence>
<accession>A0A382N069</accession>
<dbReference type="AlphaFoldDB" id="A0A382N069"/>
<organism evidence="1">
    <name type="scientific">marine metagenome</name>
    <dbReference type="NCBI Taxonomy" id="408172"/>
    <lineage>
        <taxon>unclassified sequences</taxon>
        <taxon>metagenomes</taxon>
        <taxon>ecological metagenomes</taxon>
    </lineage>
</organism>
<evidence type="ECO:0000313" key="1">
    <source>
        <dbReference type="EMBL" id="SVC54653.1"/>
    </source>
</evidence>
<dbReference type="EMBL" id="UINC01097169">
    <property type="protein sequence ID" value="SVC54653.1"/>
    <property type="molecule type" value="Genomic_DNA"/>
</dbReference>
<name>A0A382N069_9ZZZZ</name>
<dbReference type="SUPFAM" id="SSF54826">
    <property type="entry name" value="Enolase N-terminal domain-like"/>
    <property type="match status" value="1"/>
</dbReference>
<gene>
    <name evidence="1" type="ORF">METZ01_LOCUS307507</name>
</gene>
<reference evidence="1" key="1">
    <citation type="submission" date="2018-05" db="EMBL/GenBank/DDBJ databases">
        <authorList>
            <person name="Lanie J.A."/>
            <person name="Ng W.-L."/>
            <person name="Kazmierczak K.M."/>
            <person name="Andrzejewski T.M."/>
            <person name="Davidsen T.M."/>
            <person name="Wayne K.J."/>
            <person name="Tettelin H."/>
            <person name="Glass J.I."/>
            <person name="Rusch D."/>
            <person name="Podicherti R."/>
            <person name="Tsui H.-C.T."/>
            <person name="Winkler M.E."/>
        </authorList>
    </citation>
    <scope>NUCLEOTIDE SEQUENCE</scope>
</reference>
<evidence type="ECO:0008006" key="2">
    <source>
        <dbReference type="Google" id="ProtNLM"/>
    </source>
</evidence>
<feature type="non-terminal residue" evidence="1">
    <location>
        <position position="40"/>
    </location>
</feature>
<protein>
    <recommendedName>
        <fullName evidence="2">Mandelate racemase/muconate lactonizing enzyme N-terminal domain-containing protein</fullName>
    </recommendedName>
</protein>
<proteinExistence type="predicted"/>
<dbReference type="InterPro" id="IPR029017">
    <property type="entry name" value="Enolase-like_N"/>
</dbReference>
<dbReference type="Gene3D" id="3.30.390.10">
    <property type="entry name" value="Enolase-like, N-terminal domain"/>
    <property type="match status" value="1"/>
</dbReference>